<protein>
    <submittedName>
        <fullName evidence="1">Uncharacterized protein</fullName>
    </submittedName>
</protein>
<reference evidence="1 2" key="1">
    <citation type="submission" date="2019-09" db="EMBL/GenBank/DDBJ databases">
        <title>Goodfellowia gen. nov., a new genus of the Pseudonocardineae related to Actinoalloteichus, containing Goodfellowia coeruleoviolacea gen. nov., comb. nov. gen. nov., comb. nov.</title>
        <authorList>
            <person name="Labeda D."/>
        </authorList>
    </citation>
    <scope>NUCLEOTIDE SEQUENCE [LARGE SCALE GENOMIC DNA]</scope>
    <source>
        <strain evidence="1 2">AN110305</strain>
    </source>
</reference>
<dbReference type="AlphaFoldDB" id="A0A5B2XFD6"/>
<name>A0A5B2XFD6_9PSEU</name>
<evidence type="ECO:0000313" key="1">
    <source>
        <dbReference type="EMBL" id="KAA2261765.1"/>
    </source>
</evidence>
<dbReference type="RefSeq" id="WP_149850223.1">
    <property type="nucleotide sequence ID" value="NZ_VUOB01000025.1"/>
</dbReference>
<evidence type="ECO:0000313" key="2">
    <source>
        <dbReference type="Proteomes" id="UP000323454"/>
    </source>
</evidence>
<accession>A0A5B2XFD6</accession>
<reference evidence="1 2" key="2">
    <citation type="submission" date="2019-09" db="EMBL/GenBank/DDBJ databases">
        <authorList>
            <person name="Jin C."/>
        </authorList>
    </citation>
    <scope>NUCLEOTIDE SEQUENCE [LARGE SCALE GENOMIC DNA]</scope>
    <source>
        <strain evidence="1 2">AN110305</strain>
    </source>
</reference>
<organism evidence="1 2">
    <name type="scientific">Solihabitans fulvus</name>
    <dbReference type="NCBI Taxonomy" id="1892852"/>
    <lineage>
        <taxon>Bacteria</taxon>
        <taxon>Bacillati</taxon>
        <taxon>Actinomycetota</taxon>
        <taxon>Actinomycetes</taxon>
        <taxon>Pseudonocardiales</taxon>
        <taxon>Pseudonocardiaceae</taxon>
        <taxon>Solihabitans</taxon>
    </lineage>
</organism>
<proteinExistence type="predicted"/>
<keyword evidence="2" id="KW-1185">Reference proteome</keyword>
<dbReference type="Proteomes" id="UP000323454">
    <property type="component" value="Unassembled WGS sequence"/>
</dbReference>
<comment type="caution">
    <text evidence="1">The sequence shown here is derived from an EMBL/GenBank/DDBJ whole genome shotgun (WGS) entry which is preliminary data.</text>
</comment>
<sequence>MAEVFAGGETEFDWATCGPFDDVIIRGDSVLAHALRRVRREIDDQEQPVAFHQNNADWSQHR</sequence>
<dbReference type="EMBL" id="VUOB01000025">
    <property type="protein sequence ID" value="KAA2261765.1"/>
    <property type="molecule type" value="Genomic_DNA"/>
</dbReference>
<gene>
    <name evidence="1" type="ORF">F0L68_15220</name>
</gene>